<protein>
    <submittedName>
        <fullName evidence="6">LacI family DNA-binding transcriptional regulator</fullName>
    </submittedName>
</protein>
<evidence type="ECO:0000313" key="6">
    <source>
        <dbReference type="EMBL" id="UNC01551.1"/>
    </source>
</evidence>
<evidence type="ECO:0000256" key="3">
    <source>
        <dbReference type="ARBA" id="ARBA00023163"/>
    </source>
</evidence>
<name>A0AAX3A1L9_9MYCO</name>
<dbReference type="PANTHER" id="PTHR30146:SF109">
    <property type="entry name" value="HTH-TYPE TRANSCRIPTIONAL REGULATOR GALS"/>
    <property type="match status" value="1"/>
</dbReference>
<proteinExistence type="predicted"/>
<keyword evidence="2 6" id="KW-0238">DNA-binding</keyword>
<dbReference type="InterPro" id="IPR000843">
    <property type="entry name" value="HTH_LacI"/>
</dbReference>
<dbReference type="Pfam" id="PF13377">
    <property type="entry name" value="Peripla_BP_3"/>
    <property type="match status" value="1"/>
</dbReference>
<dbReference type="SMART" id="SM00354">
    <property type="entry name" value="HTH_LACI"/>
    <property type="match status" value="1"/>
</dbReference>
<dbReference type="Gene3D" id="3.40.50.2300">
    <property type="match status" value="2"/>
</dbReference>
<evidence type="ECO:0000259" key="5">
    <source>
        <dbReference type="PROSITE" id="PS50932"/>
    </source>
</evidence>
<feature type="compositionally biased region" description="Basic and acidic residues" evidence="4">
    <location>
        <begin position="10"/>
        <end position="32"/>
    </location>
</feature>
<dbReference type="PROSITE" id="PS50932">
    <property type="entry name" value="HTH_LACI_2"/>
    <property type="match status" value="1"/>
</dbReference>
<dbReference type="GO" id="GO:0000976">
    <property type="term" value="F:transcription cis-regulatory region binding"/>
    <property type="evidence" value="ECO:0007669"/>
    <property type="project" value="TreeGrafter"/>
</dbReference>
<accession>A0AAX3A1L9</accession>
<organism evidence="6 7">
    <name type="scientific">Mycolicibacterium boenickei</name>
    <dbReference type="NCBI Taxonomy" id="146017"/>
    <lineage>
        <taxon>Bacteria</taxon>
        <taxon>Bacillati</taxon>
        <taxon>Actinomycetota</taxon>
        <taxon>Actinomycetes</taxon>
        <taxon>Mycobacteriales</taxon>
        <taxon>Mycobacteriaceae</taxon>
        <taxon>Mycolicibacterium</taxon>
    </lineage>
</organism>
<dbReference type="Proteomes" id="UP001162885">
    <property type="component" value="Chromosome"/>
</dbReference>
<dbReference type="SUPFAM" id="SSF47413">
    <property type="entry name" value="lambda repressor-like DNA-binding domains"/>
    <property type="match status" value="1"/>
</dbReference>
<evidence type="ECO:0000313" key="7">
    <source>
        <dbReference type="Proteomes" id="UP001162885"/>
    </source>
</evidence>
<dbReference type="InterPro" id="IPR010982">
    <property type="entry name" value="Lambda_DNA-bd_dom_sf"/>
</dbReference>
<evidence type="ECO:0000256" key="2">
    <source>
        <dbReference type="ARBA" id="ARBA00023125"/>
    </source>
</evidence>
<feature type="region of interest" description="Disordered" evidence="4">
    <location>
        <begin position="1"/>
        <end position="40"/>
    </location>
</feature>
<sequence>MSAAKGRPTGSDEGRPSRSNEGRPLRSNEGRPLRSSVGLRPTKADVARLANVSTATVSYVLNNVQGQRISEQTQAAVRKAAADLGYRPNLAARNLAVGGSGVVLYIVPRTDLGELPLEVGSRLTTALGRHGIVLSMQLETDDGQNIVDAVANLNPVAVSGVFPLTGAAAAAVEAAKIPQIYLGSEKLRALGSLHLTVGAMRVEHLMSRGHTRLAFAYSGTEVLRPLGDYWLSGLRVAAGEHGLPEIEVDSVATDGSDAAAVVSKWVSAGVTAVCAQSDETAFAVLHGIRRAGLRCPDGLAVMGVDAIPLGAVSSPPLTSVVFDAKTIVDAAVPAMMAELGYPTVGDVDGGDPARLIVRDST</sequence>
<dbReference type="EMBL" id="CP060016">
    <property type="protein sequence ID" value="UNC01551.1"/>
    <property type="molecule type" value="Genomic_DNA"/>
</dbReference>
<keyword evidence="1" id="KW-0805">Transcription regulation</keyword>
<dbReference type="PANTHER" id="PTHR30146">
    <property type="entry name" value="LACI-RELATED TRANSCRIPTIONAL REPRESSOR"/>
    <property type="match status" value="1"/>
</dbReference>
<keyword evidence="3" id="KW-0804">Transcription</keyword>
<dbReference type="InterPro" id="IPR046335">
    <property type="entry name" value="LacI/GalR-like_sensor"/>
</dbReference>
<evidence type="ECO:0000256" key="4">
    <source>
        <dbReference type="SAM" id="MobiDB-lite"/>
    </source>
</evidence>
<feature type="domain" description="HTH lacI-type" evidence="5">
    <location>
        <begin position="41"/>
        <end position="97"/>
    </location>
</feature>
<dbReference type="SUPFAM" id="SSF53822">
    <property type="entry name" value="Periplasmic binding protein-like I"/>
    <property type="match status" value="1"/>
</dbReference>
<dbReference type="Pfam" id="PF00356">
    <property type="entry name" value="LacI"/>
    <property type="match status" value="1"/>
</dbReference>
<dbReference type="GO" id="GO:0003700">
    <property type="term" value="F:DNA-binding transcription factor activity"/>
    <property type="evidence" value="ECO:0007669"/>
    <property type="project" value="TreeGrafter"/>
</dbReference>
<evidence type="ECO:0000256" key="1">
    <source>
        <dbReference type="ARBA" id="ARBA00023015"/>
    </source>
</evidence>
<gene>
    <name evidence="6" type="ORF">H5U98_09340</name>
</gene>
<dbReference type="InterPro" id="IPR028082">
    <property type="entry name" value="Peripla_BP_I"/>
</dbReference>
<dbReference type="AlphaFoldDB" id="A0AAX3A1L9"/>
<dbReference type="CDD" id="cd01392">
    <property type="entry name" value="HTH_LacI"/>
    <property type="match status" value="1"/>
</dbReference>
<dbReference type="Gene3D" id="1.10.260.40">
    <property type="entry name" value="lambda repressor-like DNA-binding domains"/>
    <property type="match status" value="1"/>
</dbReference>
<reference evidence="6 7" key="1">
    <citation type="journal article" date="2022" name="BMC Genomics">
        <title>Comparative genome analysis of mycobacteria focusing on tRNA and non-coding RNA.</title>
        <authorList>
            <person name="Behra P.R.K."/>
            <person name="Pettersson B.M.F."/>
            <person name="Ramesh M."/>
            <person name="Das S."/>
            <person name="Dasgupta S."/>
            <person name="Kirsebom L.A."/>
        </authorList>
    </citation>
    <scope>NUCLEOTIDE SEQUENCE [LARGE SCALE GENOMIC DNA]</scope>
    <source>
        <strain evidence="6 7">DSM 44677</strain>
    </source>
</reference>